<comment type="caution">
    <text evidence="14">The sequence shown here is derived from an EMBL/GenBank/DDBJ whole genome shotgun (WGS) entry which is preliminary data.</text>
</comment>
<keyword evidence="5" id="KW-0808">Transferase</keyword>
<evidence type="ECO:0000256" key="10">
    <source>
        <dbReference type="ARBA" id="ARBA00023136"/>
    </source>
</evidence>
<evidence type="ECO:0000256" key="6">
    <source>
        <dbReference type="ARBA" id="ARBA00022692"/>
    </source>
</evidence>
<organism evidence="14 15">
    <name type="scientific">Plantactinospora mayteni</name>
    <dbReference type="NCBI Taxonomy" id="566021"/>
    <lineage>
        <taxon>Bacteria</taxon>
        <taxon>Bacillati</taxon>
        <taxon>Actinomycetota</taxon>
        <taxon>Actinomycetes</taxon>
        <taxon>Micromonosporales</taxon>
        <taxon>Micromonosporaceae</taxon>
        <taxon>Plantactinospora</taxon>
    </lineage>
</organism>
<evidence type="ECO:0000313" key="14">
    <source>
        <dbReference type="EMBL" id="GIH01840.1"/>
    </source>
</evidence>
<accession>A0ABQ4F4N5</accession>
<dbReference type="GO" id="GO:0016301">
    <property type="term" value="F:kinase activity"/>
    <property type="evidence" value="ECO:0007669"/>
    <property type="project" value="UniProtKB-KW"/>
</dbReference>
<dbReference type="Gene3D" id="3.30.565.10">
    <property type="entry name" value="Histidine kinase-like ATPase, C-terminal domain"/>
    <property type="match status" value="1"/>
</dbReference>
<evidence type="ECO:0000256" key="9">
    <source>
        <dbReference type="ARBA" id="ARBA00023012"/>
    </source>
</evidence>
<keyword evidence="10 11" id="KW-0472">Membrane</keyword>
<dbReference type="Pfam" id="PF00672">
    <property type="entry name" value="HAMP"/>
    <property type="match status" value="1"/>
</dbReference>
<dbReference type="InterPro" id="IPR005467">
    <property type="entry name" value="His_kinase_dom"/>
</dbReference>
<evidence type="ECO:0000256" key="3">
    <source>
        <dbReference type="ARBA" id="ARBA00012438"/>
    </source>
</evidence>
<protein>
    <recommendedName>
        <fullName evidence="3">histidine kinase</fullName>
        <ecNumber evidence="3">2.7.13.3</ecNumber>
    </recommendedName>
</protein>
<evidence type="ECO:0000256" key="5">
    <source>
        <dbReference type="ARBA" id="ARBA00022679"/>
    </source>
</evidence>
<keyword evidence="8 11" id="KW-1133">Transmembrane helix</keyword>
<comment type="catalytic activity">
    <reaction evidence="1">
        <text>ATP + protein L-histidine = ADP + protein N-phospho-L-histidine.</text>
        <dbReference type="EC" id="2.7.13.3"/>
    </reaction>
</comment>
<dbReference type="Pfam" id="PF08521">
    <property type="entry name" value="2CSK_N"/>
    <property type="match status" value="1"/>
</dbReference>
<dbReference type="InterPro" id="IPR036097">
    <property type="entry name" value="HisK_dim/P_sf"/>
</dbReference>
<evidence type="ECO:0000313" key="15">
    <source>
        <dbReference type="Proteomes" id="UP000621500"/>
    </source>
</evidence>
<dbReference type="InterPro" id="IPR050428">
    <property type="entry name" value="TCS_sensor_his_kinase"/>
</dbReference>
<dbReference type="Gene3D" id="6.10.340.10">
    <property type="match status" value="1"/>
</dbReference>
<sequence length="462" mass="49373">MGVRLRLAIAAALVIAVALGVSAAIFVFVARMILIGNIDTAARQRADEIALAVAVGDHPQVTRMLGPDTGVQIVAQVLDPSGEVEAASPALVGQPPLSALRPFAGGSLREQREVEAADEEPVRIVAVGVATAEGTRTVLVGESLRAVDESVEVIGAILAVGMPILLVVVGVATFWFVGRSLRPVEAIRRRVAGITARHLDARVPVPHTRDEVAALADTMNAMLDRLETATRSQRRFVADASHELRSPLATIHAGLERLGLTDLPDPADHYVTLMRAETQRLGRLISDLLLLARIDEHGPAPAHADVDLDDLAYTERNRLAVQHPHLKVGIRITPARVAGDADDLTRALRNLTDNAARYARTEVTLRVGIDGRDGYLDVGDDGPGVPASDRDRIFERFVRLDPSRSRTDGGSGLGLAITREIITAHGGTVTALPPETDADGLTVRIRLPLAVDRDRRNPSPCP</sequence>
<dbReference type="SMART" id="SM00387">
    <property type="entry name" value="HATPase_c"/>
    <property type="match status" value="1"/>
</dbReference>
<keyword evidence="15" id="KW-1185">Reference proteome</keyword>
<evidence type="ECO:0000259" key="12">
    <source>
        <dbReference type="PROSITE" id="PS50109"/>
    </source>
</evidence>
<dbReference type="InterPro" id="IPR036890">
    <property type="entry name" value="HATPase_C_sf"/>
</dbReference>
<dbReference type="InterPro" id="IPR003660">
    <property type="entry name" value="HAMP_dom"/>
</dbReference>
<feature type="transmembrane region" description="Helical" evidence="11">
    <location>
        <begin position="153"/>
        <end position="178"/>
    </location>
</feature>
<evidence type="ECO:0000256" key="11">
    <source>
        <dbReference type="SAM" id="Phobius"/>
    </source>
</evidence>
<comment type="subcellular location">
    <subcellularLocation>
        <location evidence="2">Cell membrane</location>
    </subcellularLocation>
</comment>
<evidence type="ECO:0000259" key="13">
    <source>
        <dbReference type="PROSITE" id="PS50885"/>
    </source>
</evidence>
<keyword evidence="4" id="KW-0597">Phosphoprotein</keyword>
<dbReference type="InterPro" id="IPR004358">
    <property type="entry name" value="Sig_transdc_His_kin-like_C"/>
</dbReference>
<reference evidence="14 15" key="1">
    <citation type="submission" date="2021-01" db="EMBL/GenBank/DDBJ databases">
        <title>Whole genome shotgun sequence of Plantactinospora mayteni NBRC 109088.</title>
        <authorList>
            <person name="Komaki H."/>
            <person name="Tamura T."/>
        </authorList>
    </citation>
    <scope>NUCLEOTIDE SEQUENCE [LARGE SCALE GENOMIC DNA]</scope>
    <source>
        <strain evidence="14 15">NBRC 109088</strain>
    </source>
</reference>
<dbReference type="InterPro" id="IPR013727">
    <property type="entry name" value="2CSK_N"/>
</dbReference>
<dbReference type="SUPFAM" id="SSF158472">
    <property type="entry name" value="HAMP domain-like"/>
    <property type="match status" value="1"/>
</dbReference>
<evidence type="ECO:0000256" key="8">
    <source>
        <dbReference type="ARBA" id="ARBA00022989"/>
    </source>
</evidence>
<evidence type="ECO:0000256" key="1">
    <source>
        <dbReference type="ARBA" id="ARBA00000085"/>
    </source>
</evidence>
<dbReference type="CDD" id="cd00082">
    <property type="entry name" value="HisKA"/>
    <property type="match status" value="1"/>
</dbReference>
<dbReference type="PROSITE" id="PS50109">
    <property type="entry name" value="HIS_KIN"/>
    <property type="match status" value="1"/>
</dbReference>
<dbReference type="CDD" id="cd06225">
    <property type="entry name" value="HAMP"/>
    <property type="match status" value="1"/>
</dbReference>
<dbReference type="PROSITE" id="PS50885">
    <property type="entry name" value="HAMP"/>
    <property type="match status" value="1"/>
</dbReference>
<dbReference type="SUPFAM" id="SSF47384">
    <property type="entry name" value="Homodimeric domain of signal transducing histidine kinase"/>
    <property type="match status" value="1"/>
</dbReference>
<dbReference type="Pfam" id="PF00512">
    <property type="entry name" value="HisKA"/>
    <property type="match status" value="1"/>
</dbReference>
<keyword evidence="9" id="KW-0902">Two-component regulatory system</keyword>
<dbReference type="EMBL" id="BONX01000089">
    <property type="protein sequence ID" value="GIH01840.1"/>
    <property type="molecule type" value="Genomic_DNA"/>
</dbReference>
<proteinExistence type="predicted"/>
<evidence type="ECO:0000256" key="2">
    <source>
        <dbReference type="ARBA" id="ARBA00004236"/>
    </source>
</evidence>
<name>A0ABQ4F4N5_9ACTN</name>
<keyword evidence="6 11" id="KW-0812">Transmembrane</keyword>
<dbReference type="SMART" id="SM00304">
    <property type="entry name" value="HAMP"/>
    <property type="match status" value="1"/>
</dbReference>
<dbReference type="PANTHER" id="PTHR45436">
    <property type="entry name" value="SENSOR HISTIDINE KINASE YKOH"/>
    <property type="match status" value="1"/>
</dbReference>
<keyword evidence="7 14" id="KW-0418">Kinase</keyword>
<dbReference type="Gene3D" id="1.10.287.130">
    <property type="match status" value="1"/>
</dbReference>
<dbReference type="Proteomes" id="UP000621500">
    <property type="component" value="Unassembled WGS sequence"/>
</dbReference>
<evidence type="ECO:0000256" key="4">
    <source>
        <dbReference type="ARBA" id="ARBA00022553"/>
    </source>
</evidence>
<feature type="domain" description="HAMP" evidence="13">
    <location>
        <begin position="178"/>
        <end position="231"/>
    </location>
</feature>
<evidence type="ECO:0000256" key="7">
    <source>
        <dbReference type="ARBA" id="ARBA00022777"/>
    </source>
</evidence>
<dbReference type="RefSeq" id="WP_203863050.1">
    <property type="nucleotide sequence ID" value="NZ_BAAAZQ010000054.1"/>
</dbReference>
<feature type="domain" description="Histidine kinase" evidence="12">
    <location>
        <begin position="239"/>
        <end position="451"/>
    </location>
</feature>
<dbReference type="PANTHER" id="PTHR45436:SF5">
    <property type="entry name" value="SENSOR HISTIDINE KINASE TRCS"/>
    <property type="match status" value="1"/>
</dbReference>
<dbReference type="SUPFAM" id="SSF55874">
    <property type="entry name" value="ATPase domain of HSP90 chaperone/DNA topoisomerase II/histidine kinase"/>
    <property type="match status" value="1"/>
</dbReference>
<dbReference type="PRINTS" id="PR00344">
    <property type="entry name" value="BCTRLSENSOR"/>
</dbReference>
<dbReference type="InterPro" id="IPR003594">
    <property type="entry name" value="HATPase_dom"/>
</dbReference>
<gene>
    <name evidence="14" type="ORF">Pma05_84120</name>
</gene>
<dbReference type="SMART" id="SM00388">
    <property type="entry name" value="HisKA"/>
    <property type="match status" value="1"/>
</dbReference>
<dbReference type="Pfam" id="PF02518">
    <property type="entry name" value="HATPase_c"/>
    <property type="match status" value="1"/>
</dbReference>
<dbReference type="InterPro" id="IPR003661">
    <property type="entry name" value="HisK_dim/P_dom"/>
</dbReference>
<dbReference type="EC" id="2.7.13.3" evidence="3"/>